<comment type="caution">
    <text evidence="2">The sequence shown here is derived from an EMBL/GenBank/DDBJ whole genome shotgun (WGS) entry which is preliminary data.</text>
</comment>
<organism evidence="2 3">
    <name type="scientific">Phytophthora nicotianae P10297</name>
    <dbReference type="NCBI Taxonomy" id="1317064"/>
    <lineage>
        <taxon>Eukaryota</taxon>
        <taxon>Sar</taxon>
        <taxon>Stramenopiles</taxon>
        <taxon>Oomycota</taxon>
        <taxon>Peronosporomycetes</taxon>
        <taxon>Peronosporales</taxon>
        <taxon>Peronosporaceae</taxon>
        <taxon>Phytophthora</taxon>
    </lineage>
</organism>
<dbReference type="OrthoDB" id="123497at2759"/>
<dbReference type="Gene3D" id="3.30.420.10">
    <property type="entry name" value="Ribonuclease H-like superfamily/Ribonuclease H"/>
    <property type="match status" value="1"/>
</dbReference>
<evidence type="ECO:0000313" key="3">
    <source>
        <dbReference type="Proteomes" id="UP000018948"/>
    </source>
</evidence>
<dbReference type="Pfam" id="PF24626">
    <property type="entry name" value="SH3_Tf2-1"/>
    <property type="match status" value="1"/>
</dbReference>
<protein>
    <recommendedName>
        <fullName evidence="1">Tf2-1-like SH3-like domain-containing protein</fullName>
    </recommendedName>
</protein>
<dbReference type="GO" id="GO:0003676">
    <property type="term" value="F:nucleic acid binding"/>
    <property type="evidence" value="ECO:0007669"/>
    <property type="project" value="InterPro"/>
</dbReference>
<gene>
    <name evidence="2" type="ORF">F442_22726</name>
</gene>
<dbReference type="Proteomes" id="UP000018948">
    <property type="component" value="Unassembled WGS sequence"/>
</dbReference>
<name>W2Y1C2_PHYNI</name>
<dbReference type="EMBL" id="ANIY01005254">
    <property type="protein sequence ID" value="ETP27989.1"/>
    <property type="molecule type" value="Genomic_DNA"/>
</dbReference>
<dbReference type="InterPro" id="IPR036397">
    <property type="entry name" value="RNaseH_sf"/>
</dbReference>
<dbReference type="InterPro" id="IPR056924">
    <property type="entry name" value="SH3_Tf2-1"/>
</dbReference>
<feature type="domain" description="Tf2-1-like SH3-like" evidence="1">
    <location>
        <begin position="201"/>
        <end position="246"/>
    </location>
</feature>
<proteinExistence type="predicted"/>
<evidence type="ECO:0000259" key="1">
    <source>
        <dbReference type="Pfam" id="PF24626"/>
    </source>
</evidence>
<reference evidence="2 3" key="1">
    <citation type="submission" date="2013-11" db="EMBL/GenBank/DDBJ databases">
        <title>The Genome Sequence of Phytophthora parasitica P10297.</title>
        <authorList>
            <consortium name="The Broad Institute Genomics Platform"/>
            <person name="Russ C."/>
            <person name="Tyler B."/>
            <person name="Panabieres F."/>
            <person name="Shan W."/>
            <person name="Tripathy S."/>
            <person name="Grunwald N."/>
            <person name="Machado M."/>
            <person name="Johnson C.S."/>
            <person name="Walker B."/>
            <person name="Young S.K."/>
            <person name="Zeng Q."/>
            <person name="Gargeya S."/>
            <person name="Fitzgerald M."/>
            <person name="Haas B."/>
            <person name="Abouelleil A."/>
            <person name="Allen A.W."/>
            <person name="Alvarado L."/>
            <person name="Arachchi H.M."/>
            <person name="Berlin A.M."/>
            <person name="Chapman S.B."/>
            <person name="Gainer-Dewar J."/>
            <person name="Goldberg J."/>
            <person name="Griggs A."/>
            <person name="Gujja S."/>
            <person name="Hansen M."/>
            <person name="Howarth C."/>
            <person name="Imamovic A."/>
            <person name="Ireland A."/>
            <person name="Larimer J."/>
            <person name="McCowan C."/>
            <person name="Murphy C."/>
            <person name="Pearson M."/>
            <person name="Poon T.W."/>
            <person name="Priest M."/>
            <person name="Roberts A."/>
            <person name="Saif S."/>
            <person name="Shea T."/>
            <person name="Sisk P."/>
            <person name="Sykes S."/>
            <person name="Wortman J."/>
            <person name="Nusbaum C."/>
            <person name="Birren B."/>
        </authorList>
    </citation>
    <scope>NUCLEOTIDE SEQUENCE [LARGE SCALE GENOMIC DNA]</scope>
    <source>
        <strain evidence="2 3">P10297</strain>
    </source>
</reference>
<sequence length="305" mass="34646">MRLWRVHLVDKPVFVNNDHRTLQSIPEQKTCSQRLDRWLNELGSYQPLFRWIPGTSNVVADSIFRNPACEPTESAQHVSLASLLRQLTDQQEEPVADNAFPNYMAARPSISTQCIRLYPRDVTYGRLYEYLSTRTDTSTPPPVETFVNASHVDWDEMLGLAEFAYNARVHSSIRMAPFTADLGYIPRPVADLAMPTIRGTTGKRKLAPRFIGPYPVLKSTTPDTYQLGLPPGLQLHDEFHASYLRPNTLDSNPRRLNDVPRLIRREGFDGLQVQAILQRRVKAKFSSKFAGMDAITTIHGSLRKI</sequence>
<dbReference type="AlphaFoldDB" id="W2Y1C2"/>
<accession>W2Y1C2</accession>
<evidence type="ECO:0000313" key="2">
    <source>
        <dbReference type="EMBL" id="ETP27989.1"/>
    </source>
</evidence>